<dbReference type="Gene3D" id="2.40.160.50">
    <property type="entry name" value="membrane protein fhac: a member of the omp85/tpsb transporter family"/>
    <property type="match status" value="1"/>
</dbReference>
<feature type="domain" description="POTRA" evidence="7">
    <location>
        <begin position="155"/>
        <end position="197"/>
    </location>
</feature>
<comment type="caution">
    <text evidence="8">The sequence shown here is derived from an EMBL/GenBank/DDBJ whole genome shotgun (WGS) entry which is preliminary data.</text>
</comment>
<keyword evidence="2" id="KW-1134">Transmembrane beta strand</keyword>
<dbReference type="InterPro" id="IPR039910">
    <property type="entry name" value="D15-like"/>
</dbReference>
<dbReference type="InterPro" id="IPR000184">
    <property type="entry name" value="Bac_surfAg_D15"/>
</dbReference>
<accession>A0A3A8JL99</accession>
<evidence type="ECO:0000313" key="9">
    <source>
        <dbReference type="Proteomes" id="UP000268313"/>
    </source>
</evidence>
<feature type="region of interest" description="Disordered" evidence="5">
    <location>
        <begin position="23"/>
        <end position="99"/>
    </location>
</feature>
<dbReference type="Pfam" id="PF07244">
    <property type="entry name" value="POTRA"/>
    <property type="match status" value="1"/>
</dbReference>
<evidence type="ECO:0000256" key="4">
    <source>
        <dbReference type="ARBA" id="ARBA00023136"/>
    </source>
</evidence>
<proteinExistence type="predicted"/>
<organism evidence="8 9">
    <name type="scientific">Corallococcus carmarthensis</name>
    <dbReference type="NCBI Taxonomy" id="2316728"/>
    <lineage>
        <taxon>Bacteria</taxon>
        <taxon>Pseudomonadati</taxon>
        <taxon>Myxococcota</taxon>
        <taxon>Myxococcia</taxon>
        <taxon>Myxococcales</taxon>
        <taxon>Cystobacterineae</taxon>
        <taxon>Myxococcaceae</taxon>
        <taxon>Corallococcus</taxon>
    </lineage>
</organism>
<feature type="domain" description="Bacterial surface antigen (D15)" evidence="6">
    <location>
        <begin position="243"/>
        <end position="631"/>
    </location>
</feature>
<dbReference type="Proteomes" id="UP000268313">
    <property type="component" value="Unassembled WGS sequence"/>
</dbReference>
<dbReference type="OrthoDB" id="9803054at2"/>
<dbReference type="Gene3D" id="3.10.20.310">
    <property type="entry name" value="membrane protein fhac"/>
    <property type="match status" value="1"/>
</dbReference>
<evidence type="ECO:0000259" key="6">
    <source>
        <dbReference type="Pfam" id="PF01103"/>
    </source>
</evidence>
<keyword evidence="3" id="KW-0812">Transmembrane</keyword>
<dbReference type="GO" id="GO:0019867">
    <property type="term" value="C:outer membrane"/>
    <property type="evidence" value="ECO:0007669"/>
    <property type="project" value="InterPro"/>
</dbReference>
<keyword evidence="4" id="KW-0472">Membrane</keyword>
<evidence type="ECO:0000313" key="8">
    <source>
        <dbReference type="EMBL" id="RKG96479.1"/>
    </source>
</evidence>
<dbReference type="PANTHER" id="PTHR12815">
    <property type="entry name" value="SORTING AND ASSEMBLY MACHINERY SAMM50 PROTEIN FAMILY MEMBER"/>
    <property type="match status" value="1"/>
</dbReference>
<keyword evidence="9" id="KW-1185">Reference proteome</keyword>
<evidence type="ECO:0000256" key="5">
    <source>
        <dbReference type="SAM" id="MobiDB-lite"/>
    </source>
</evidence>
<dbReference type="PANTHER" id="PTHR12815:SF18">
    <property type="entry name" value="SORTING AND ASSEMBLY MACHINERY COMPONENT 50 HOMOLOG"/>
    <property type="match status" value="1"/>
</dbReference>
<evidence type="ECO:0000256" key="1">
    <source>
        <dbReference type="ARBA" id="ARBA00004370"/>
    </source>
</evidence>
<dbReference type="Pfam" id="PF01103">
    <property type="entry name" value="Omp85"/>
    <property type="match status" value="1"/>
</dbReference>
<protein>
    <submittedName>
        <fullName evidence="8">Uncharacterized protein</fullName>
    </submittedName>
</protein>
<dbReference type="EMBL" id="RAWE01000211">
    <property type="protein sequence ID" value="RKG96479.1"/>
    <property type="molecule type" value="Genomic_DNA"/>
</dbReference>
<gene>
    <name evidence="8" type="ORF">D7X32_35850</name>
</gene>
<reference evidence="9" key="1">
    <citation type="submission" date="2018-09" db="EMBL/GenBank/DDBJ databases">
        <authorList>
            <person name="Livingstone P.G."/>
            <person name="Whitworth D.E."/>
        </authorList>
    </citation>
    <scope>NUCLEOTIDE SEQUENCE [LARGE SCALE GENOMIC DNA]</scope>
    <source>
        <strain evidence="9">CA043D</strain>
    </source>
</reference>
<evidence type="ECO:0000256" key="2">
    <source>
        <dbReference type="ARBA" id="ARBA00022452"/>
    </source>
</evidence>
<sequence>MPLPLPVLLVTVLTVMGTPSGAPSRWEGAMAQAAGAQSPEPEGSGKPEDEVPPDAPVRSPDVEPSGVSNTEVAAPPRAEQVPVGPEGMQAPAAATDAERTKNYEDALIAWGLGEVERQVEPAPEGQVLEEVLVTAEEVVAPMDPYPSLLNIFHVRTRDEIVRQEVLIAPGQPYSEALVAESVRNLRKLGLFSVVRAVPVKGSAPGKVALLLVTKDLWSLRLNNEFSAVGSLLLYLRLQGTEQNFLGRGKKVALDFIMRLDTFSFGQSYTDKRVLGSRWSLTESAAVLINRDTGRAEGSRGSLVVSRPLYALATPWSLSTSVAWNMETARQFRGADIWQLPFPDGDPVPYIYNTREVAAGATYTRSYGQRYKWNVGVGAGAYHYAYAAPVASQLTDAQTDWFRRNYLPRAEDAGYANVSLSAFEARYAVLRNVDSFTLSEDFQLGHSVVATLRYAPPVFPSAAHFAQGGLSLRYRLHWGDALTTASAAASIRQQLSADQPGVKEGWTNRRWAAELVQVSPRVLGGRFVARGLLDVNIDDLSERVSLLGGSNGLRGSAVDAYSGKRLLLVNLEYRTAPLVVRTVHLGGVVFLDSGSAFNKRPEMVTTVGVGLRLLFPQFNVFPFRIDFGYVLNGDRPPVGSRLSLSSGQVTDYRPTFLDSP</sequence>
<evidence type="ECO:0000256" key="3">
    <source>
        <dbReference type="ARBA" id="ARBA00022692"/>
    </source>
</evidence>
<comment type="subcellular location">
    <subcellularLocation>
        <location evidence="1">Membrane</location>
    </subcellularLocation>
</comment>
<dbReference type="InterPro" id="IPR010827">
    <property type="entry name" value="BamA/TamA_POTRA"/>
</dbReference>
<dbReference type="AlphaFoldDB" id="A0A3A8JL99"/>
<evidence type="ECO:0000259" key="7">
    <source>
        <dbReference type="Pfam" id="PF07244"/>
    </source>
</evidence>
<name>A0A3A8JL99_9BACT</name>